<gene>
    <name evidence="4" type="ORF">RND81_06G060000</name>
</gene>
<accession>A0AAW1K6T5</accession>
<keyword evidence="2" id="KW-0430">Lectin</keyword>
<proteinExistence type="inferred from homology"/>
<dbReference type="CDD" id="cd09612">
    <property type="entry name" value="Jacalin"/>
    <property type="match status" value="3"/>
</dbReference>
<dbReference type="InterPro" id="IPR001229">
    <property type="entry name" value="Jacalin-like_lectin_dom"/>
</dbReference>
<feature type="domain" description="Jacalin-type lectin" evidence="3">
    <location>
        <begin position="412"/>
        <end position="555"/>
    </location>
</feature>
<dbReference type="PANTHER" id="PTHR47293:SF68">
    <property type="entry name" value="JACALIN-RELATED LECTIN 3"/>
    <property type="match status" value="1"/>
</dbReference>
<sequence>MNWKLGDVNCVTAGPWGGHSGTPWDDGVYPAVRQVVIGCSAGVNFIQFEYDENNHSIWCEKHGGIIGVIKTDKIKLDYPTEFLISIGGTCGSVTEGGGPVIVTSLCFESNMRKYGPFGVYKGTPFALAANTGKLVGFYGQSSSYLDSIGVYVKPLKQRGNLLEMHKMMSSTPVSPYQRGNMLETPKNHFDHAVGPMISTTPVNPYPHSSKKVVSFGPWGGDSGTIFDDGIYTGVREIQITRSGGLVSIRVCYDHNGRAVWARKNGGSAGLKLDKIVFDYPFEVLSQISGYYGSTILRGPTAIKSLTFHTNRRSYGPFGDQQGFSFSSGTSKGPIVGFHGTNGYFIHSIGVHVLEAMPLLSQPSYPDPYSTSPLISSEVAWGVPRQPAPYQTRSLGGEGGRPWEGVPREPVNLYESGPWGGEGGNPWDDGVYRGVRKILLTRGDVICSVQFEYDLNGRFVWTPIHGKVNDDCTYQIKFDYPYEVLTSISGYYDILPGDMPKRVVRSLTFHTNRTKYGPHGKTTGTYFSSANKDGKVVGFHGRSSYYLDAIGVHMQYWVSDETSHRHPYEKGSISSFLHKILP</sequence>
<reference evidence="4" key="1">
    <citation type="submission" date="2024-03" db="EMBL/GenBank/DDBJ databases">
        <title>WGS assembly of Saponaria officinalis var. Norfolk2.</title>
        <authorList>
            <person name="Jenkins J."/>
            <person name="Shu S."/>
            <person name="Grimwood J."/>
            <person name="Barry K."/>
            <person name="Goodstein D."/>
            <person name="Schmutz J."/>
            <person name="Leebens-Mack J."/>
            <person name="Osbourn A."/>
        </authorList>
    </citation>
    <scope>NUCLEOTIDE SEQUENCE [LARGE SCALE GENOMIC DNA]</scope>
    <source>
        <strain evidence="4">JIC</strain>
    </source>
</reference>
<dbReference type="Gene3D" id="2.100.10.30">
    <property type="entry name" value="Jacalin-like lectin domain"/>
    <property type="match status" value="3"/>
</dbReference>
<evidence type="ECO:0000256" key="2">
    <source>
        <dbReference type="ARBA" id="ARBA00022734"/>
    </source>
</evidence>
<evidence type="ECO:0000259" key="3">
    <source>
        <dbReference type="PROSITE" id="PS51752"/>
    </source>
</evidence>
<dbReference type="PANTHER" id="PTHR47293">
    <property type="entry name" value="JACALIN-RELATED LECTIN 3"/>
    <property type="match status" value="1"/>
</dbReference>
<protein>
    <recommendedName>
        <fullName evidence="3">Jacalin-type lectin domain-containing protein</fullName>
    </recommendedName>
</protein>
<comment type="caution">
    <text evidence="4">The sequence shown here is derived from an EMBL/GenBank/DDBJ whole genome shotgun (WGS) entry which is preliminary data.</text>
</comment>
<organism evidence="4 5">
    <name type="scientific">Saponaria officinalis</name>
    <name type="common">Common soapwort</name>
    <name type="synonym">Lychnis saponaria</name>
    <dbReference type="NCBI Taxonomy" id="3572"/>
    <lineage>
        <taxon>Eukaryota</taxon>
        <taxon>Viridiplantae</taxon>
        <taxon>Streptophyta</taxon>
        <taxon>Embryophyta</taxon>
        <taxon>Tracheophyta</taxon>
        <taxon>Spermatophyta</taxon>
        <taxon>Magnoliopsida</taxon>
        <taxon>eudicotyledons</taxon>
        <taxon>Gunneridae</taxon>
        <taxon>Pentapetalae</taxon>
        <taxon>Caryophyllales</taxon>
        <taxon>Caryophyllaceae</taxon>
        <taxon>Caryophylleae</taxon>
        <taxon>Saponaria</taxon>
    </lineage>
</organism>
<keyword evidence="5" id="KW-1185">Reference proteome</keyword>
<dbReference type="EMBL" id="JBDFQZ010000006">
    <property type="protein sequence ID" value="KAK9713944.1"/>
    <property type="molecule type" value="Genomic_DNA"/>
</dbReference>
<dbReference type="InterPro" id="IPR036404">
    <property type="entry name" value="Jacalin-like_lectin_dom_sf"/>
</dbReference>
<dbReference type="Pfam" id="PF01419">
    <property type="entry name" value="Jacalin"/>
    <property type="match status" value="3"/>
</dbReference>
<feature type="domain" description="Jacalin-type lectin" evidence="3">
    <location>
        <begin position="10"/>
        <end position="154"/>
    </location>
</feature>
<dbReference type="InterPro" id="IPR033734">
    <property type="entry name" value="Jacalin-like_lectin_dom_plant"/>
</dbReference>
<evidence type="ECO:0000313" key="4">
    <source>
        <dbReference type="EMBL" id="KAK9713944.1"/>
    </source>
</evidence>
<comment type="similarity">
    <text evidence="1">Belongs to the jacalin lectin family.</text>
</comment>
<dbReference type="AlphaFoldDB" id="A0AAW1K6T5"/>
<dbReference type="GO" id="GO:0030246">
    <property type="term" value="F:carbohydrate binding"/>
    <property type="evidence" value="ECO:0007669"/>
    <property type="project" value="UniProtKB-KW"/>
</dbReference>
<feature type="domain" description="Jacalin-type lectin" evidence="3">
    <location>
        <begin position="212"/>
        <end position="354"/>
    </location>
</feature>
<dbReference type="SMART" id="SM00915">
    <property type="entry name" value="Jacalin"/>
    <property type="match status" value="3"/>
</dbReference>
<dbReference type="PROSITE" id="PS51752">
    <property type="entry name" value="JACALIN_LECTIN"/>
    <property type="match status" value="3"/>
</dbReference>
<dbReference type="Proteomes" id="UP001443914">
    <property type="component" value="Unassembled WGS sequence"/>
</dbReference>
<dbReference type="FunFam" id="2.100.10.30:FF:000001">
    <property type="entry name" value="Jacalin-related lectin 33"/>
    <property type="match status" value="2"/>
</dbReference>
<evidence type="ECO:0000256" key="1">
    <source>
        <dbReference type="ARBA" id="ARBA00006568"/>
    </source>
</evidence>
<evidence type="ECO:0000313" key="5">
    <source>
        <dbReference type="Proteomes" id="UP001443914"/>
    </source>
</evidence>
<name>A0AAW1K6T5_SAPOF</name>
<dbReference type="SUPFAM" id="SSF51101">
    <property type="entry name" value="Mannose-binding lectins"/>
    <property type="match status" value="3"/>
</dbReference>